<comment type="similarity">
    <text evidence="2">Belongs to the acyl-CoA dehydrogenase family.</text>
</comment>
<dbReference type="InterPro" id="IPR009100">
    <property type="entry name" value="AcylCoA_DH/oxidase_NM_dom_sf"/>
</dbReference>
<dbReference type="InterPro" id="IPR006091">
    <property type="entry name" value="Acyl-CoA_Oxase/DH_mid-dom"/>
</dbReference>
<evidence type="ECO:0000313" key="10">
    <source>
        <dbReference type="Proteomes" id="UP000094053"/>
    </source>
</evidence>
<keyword evidence="5" id="KW-0560">Oxidoreductase</keyword>
<comment type="caution">
    <text evidence="9">The sequence shown here is derived from an EMBL/GenBank/DDBJ whole genome shotgun (WGS) entry which is preliminary data.</text>
</comment>
<dbReference type="Gene3D" id="1.20.140.10">
    <property type="entry name" value="Butyryl-CoA Dehydrogenase, subunit A, domain 3"/>
    <property type="match status" value="2"/>
</dbReference>
<comment type="cofactor">
    <cofactor evidence="1">
        <name>FAD</name>
        <dbReference type="ChEBI" id="CHEBI:57692"/>
    </cofactor>
</comment>
<accession>A0A1E3RHF8</accession>
<dbReference type="STRING" id="1776.BHQ18_15055"/>
<feature type="domain" description="Acyl-CoA dehydrogenase/oxidase C-terminal" evidence="6">
    <location>
        <begin position="213"/>
        <end position="342"/>
    </location>
</feature>
<dbReference type="Pfam" id="PF00441">
    <property type="entry name" value="Acyl-CoA_dh_1"/>
    <property type="match status" value="2"/>
</dbReference>
<dbReference type="Pfam" id="PF02771">
    <property type="entry name" value="Acyl-CoA_dh_N"/>
    <property type="match status" value="1"/>
</dbReference>
<protein>
    <submittedName>
        <fullName evidence="9">Acyl-CoA dehydrogenase</fullName>
    </submittedName>
</protein>
<dbReference type="Gene3D" id="1.10.540.10">
    <property type="entry name" value="Acyl-CoA dehydrogenase/oxidase, N-terminal domain"/>
    <property type="match status" value="2"/>
</dbReference>
<evidence type="ECO:0000256" key="5">
    <source>
        <dbReference type="ARBA" id="ARBA00023002"/>
    </source>
</evidence>
<dbReference type="PANTHER" id="PTHR43292">
    <property type="entry name" value="ACYL-COA DEHYDROGENASE"/>
    <property type="match status" value="1"/>
</dbReference>
<evidence type="ECO:0000256" key="2">
    <source>
        <dbReference type="ARBA" id="ARBA00009347"/>
    </source>
</evidence>
<keyword evidence="3" id="KW-0285">Flavoprotein</keyword>
<dbReference type="RefSeq" id="WP_069414428.1">
    <property type="nucleotide sequence ID" value="NZ_JACKUL010000020.1"/>
</dbReference>
<name>A0A1E3RHF8_MYCFV</name>
<dbReference type="AlphaFoldDB" id="A0A1E3RHF8"/>
<dbReference type="PANTHER" id="PTHR43292:SF4">
    <property type="entry name" value="ACYL-COA DEHYDROGENASE FADE34"/>
    <property type="match status" value="1"/>
</dbReference>
<dbReference type="InterPro" id="IPR036250">
    <property type="entry name" value="AcylCo_DH-like_C"/>
</dbReference>
<dbReference type="EMBL" id="MIHA01000010">
    <property type="protein sequence ID" value="ODQ89300.1"/>
    <property type="molecule type" value="Genomic_DNA"/>
</dbReference>
<evidence type="ECO:0000256" key="1">
    <source>
        <dbReference type="ARBA" id="ARBA00001974"/>
    </source>
</evidence>
<keyword evidence="4" id="KW-0274">FAD</keyword>
<reference evidence="10" key="1">
    <citation type="submission" date="2016-09" db="EMBL/GenBank/DDBJ databases">
        <authorList>
            <person name="Greninger A.L."/>
            <person name="Jerome K.R."/>
            <person name="Mcnair B."/>
            <person name="Wallis C."/>
            <person name="Fang F."/>
        </authorList>
    </citation>
    <scope>NUCLEOTIDE SEQUENCE [LARGE SCALE GENOMIC DNA]</scope>
    <source>
        <strain evidence="10">M6</strain>
    </source>
</reference>
<dbReference type="SUPFAM" id="SSF47203">
    <property type="entry name" value="Acyl-CoA dehydrogenase C-terminal domain-like"/>
    <property type="match status" value="2"/>
</dbReference>
<dbReference type="InterPro" id="IPR013786">
    <property type="entry name" value="AcylCoA_DH/ox_N"/>
</dbReference>
<feature type="domain" description="Acyl-CoA oxidase/dehydrogenase middle" evidence="7">
    <location>
        <begin position="460"/>
        <end position="554"/>
    </location>
</feature>
<dbReference type="GO" id="GO:0050660">
    <property type="term" value="F:flavin adenine dinucleotide binding"/>
    <property type="evidence" value="ECO:0007669"/>
    <property type="project" value="InterPro"/>
</dbReference>
<evidence type="ECO:0000259" key="7">
    <source>
        <dbReference type="Pfam" id="PF02770"/>
    </source>
</evidence>
<evidence type="ECO:0000259" key="8">
    <source>
        <dbReference type="Pfam" id="PF02771"/>
    </source>
</evidence>
<dbReference type="GO" id="GO:0016627">
    <property type="term" value="F:oxidoreductase activity, acting on the CH-CH group of donors"/>
    <property type="evidence" value="ECO:0007669"/>
    <property type="project" value="InterPro"/>
</dbReference>
<evidence type="ECO:0000313" key="9">
    <source>
        <dbReference type="EMBL" id="ODQ89300.1"/>
    </source>
</evidence>
<feature type="domain" description="Acyl-CoA dehydrogenase/oxidase C-terminal" evidence="6">
    <location>
        <begin position="566"/>
        <end position="707"/>
    </location>
</feature>
<gene>
    <name evidence="9" type="ORF">BHQ18_15055</name>
</gene>
<keyword evidence="10" id="KW-1185">Reference proteome</keyword>
<sequence>MPLALTEDHRALSDVAKAMVTGRAGVAGARRILLDKSLSGRWWATDALWKEIVSTGWLGLHIDERFGGQGYGLPELAIVLEQLGRAAVGGPFLPTVAASTVIAEVGTDEQRKRWLPRLASGDVVVGIGTASAAVQQDSTVSADAVATLGESASDLFMLPVGDDLVLIEAGEAVTAEAIDSVDQLMRSVTVLGLSSAPVVDVFPGAADCAVRIVRLLAAAEAAGGLAACAEMATAYAATREQFGRPIGSFQAVKHHCADMLVDTELAVAVTWDAARASGREAELAASMAAGHVLPAYQRVALQNIQVHGGIAYTWEHDAHLYLRRATVLLTFAGGAEALRDKVVELQVGGVRRSHSVDLPPEAEDFRRAAEDFRAELERSPDEGRQKVWARSSYLQPHWPEPYGRAAGSAEQLIIEEVLDGLDRPSLGLGTWVIPTLLQHGSAEQIERLIWPSLEGELRWCQLFSEPGAGSDAAAVSTKATRVDGGWSVTGQKVWTSDAMNCQRGLATVRTDPNAPKHKGITTMIVDLTHPGVEIRPLTEITGETLFNEVFFTDVFVPDSDVVGAVNGGWAVTMATFGNERVSIGGGSVTMVAEELIELLARHRRDDTGFARDVGALLTEAYSLTALNLRQAARAVFDSGPGIEGNIAKLFGAEHAQRVAQLALAIAGPGVLVGKEQQVVHDYLFSRCLTIAGGTSEIVRNLIAERILGLPREPKVERKAT</sequence>
<dbReference type="InterPro" id="IPR046373">
    <property type="entry name" value="Acyl-CoA_Oxase/DH_mid-dom_sf"/>
</dbReference>
<dbReference type="InterPro" id="IPR037069">
    <property type="entry name" value="AcylCoA_DH/ox_N_sf"/>
</dbReference>
<dbReference type="Pfam" id="PF02770">
    <property type="entry name" value="Acyl-CoA_dh_M"/>
    <property type="match status" value="1"/>
</dbReference>
<evidence type="ECO:0000259" key="6">
    <source>
        <dbReference type="Pfam" id="PF00441"/>
    </source>
</evidence>
<dbReference type="SUPFAM" id="SSF56645">
    <property type="entry name" value="Acyl-CoA dehydrogenase NM domain-like"/>
    <property type="match status" value="2"/>
</dbReference>
<organism evidence="9 10">
    <name type="scientific">Mycolicibacterium flavescens</name>
    <name type="common">Mycobacterium flavescens</name>
    <dbReference type="NCBI Taxonomy" id="1776"/>
    <lineage>
        <taxon>Bacteria</taxon>
        <taxon>Bacillati</taxon>
        <taxon>Actinomycetota</taxon>
        <taxon>Actinomycetes</taxon>
        <taxon>Mycobacteriales</taxon>
        <taxon>Mycobacteriaceae</taxon>
        <taxon>Mycolicibacterium</taxon>
    </lineage>
</organism>
<dbReference type="GO" id="GO:0005886">
    <property type="term" value="C:plasma membrane"/>
    <property type="evidence" value="ECO:0007669"/>
    <property type="project" value="TreeGrafter"/>
</dbReference>
<feature type="domain" description="Acyl-CoA dehydrogenase/oxidase N-terminal" evidence="8">
    <location>
        <begin position="46"/>
        <end position="122"/>
    </location>
</feature>
<dbReference type="Proteomes" id="UP000094053">
    <property type="component" value="Unassembled WGS sequence"/>
</dbReference>
<evidence type="ECO:0000256" key="4">
    <source>
        <dbReference type="ARBA" id="ARBA00022827"/>
    </source>
</evidence>
<dbReference type="Gene3D" id="2.40.110.10">
    <property type="entry name" value="Butyryl-CoA Dehydrogenase, subunit A, domain 2"/>
    <property type="match status" value="1"/>
</dbReference>
<dbReference type="FunFam" id="2.40.110.10:FF:000011">
    <property type="entry name" value="Acyl-CoA dehydrogenase FadE34"/>
    <property type="match status" value="1"/>
</dbReference>
<dbReference type="InterPro" id="IPR052161">
    <property type="entry name" value="Mycobact_Acyl-CoA_DH"/>
</dbReference>
<evidence type="ECO:0000256" key="3">
    <source>
        <dbReference type="ARBA" id="ARBA00022630"/>
    </source>
</evidence>
<proteinExistence type="inferred from homology"/>
<dbReference type="InterPro" id="IPR009075">
    <property type="entry name" value="AcylCo_DH/oxidase_C"/>
</dbReference>